<evidence type="ECO:0000256" key="2">
    <source>
        <dbReference type="SAM" id="SignalP"/>
    </source>
</evidence>
<reference evidence="6" key="1">
    <citation type="journal article" date="2019" name="Int. J. Syst. Evol. Microbiol.">
        <title>The Global Catalogue of Microorganisms (GCM) 10K type strain sequencing project: providing services to taxonomists for standard genome sequencing and annotation.</title>
        <authorList>
            <consortium name="The Broad Institute Genomics Platform"/>
            <consortium name="The Broad Institute Genome Sequencing Center for Infectious Disease"/>
            <person name="Wu L."/>
            <person name="Ma J."/>
        </authorList>
    </citation>
    <scope>NUCLEOTIDE SEQUENCE [LARGE SCALE GENOMIC DNA]</scope>
    <source>
        <strain evidence="6">CGMCC 4.7106</strain>
    </source>
</reference>
<dbReference type="InterPro" id="IPR022385">
    <property type="entry name" value="Rhs_assc_core"/>
</dbReference>
<gene>
    <name evidence="5" type="ORF">ACFSSA_09395</name>
</gene>
<evidence type="ECO:0000313" key="6">
    <source>
        <dbReference type="Proteomes" id="UP001597375"/>
    </source>
</evidence>
<feature type="domain" description="DUF6531" evidence="3">
    <location>
        <begin position="773"/>
        <end position="833"/>
    </location>
</feature>
<dbReference type="NCBIfam" id="TIGR03696">
    <property type="entry name" value="Rhs_assc_core"/>
    <property type="match status" value="1"/>
</dbReference>
<accession>A0ABW5D8I2</accession>
<name>A0ABW5D8I2_9BACT</name>
<evidence type="ECO:0000259" key="3">
    <source>
        <dbReference type="Pfam" id="PF20148"/>
    </source>
</evidence>
<dbReference type="InterPro" id="IPR006530">
    <property type="entry name" value="YD"/>
</dbReference>
<comment type="caution">
    <text evidence="5">The sequence shown here is derived from an EMBL/GenBank/DDBJ whole genome shotgun (WGS) entry which is preliminary data.</text>
</comment>
<keyword evidence="1" id="KW-0677">Repeat</keyword>
<evidence type="ECO:0000259" key="4">
    <source>
        <dbReference type="Pfam" id="PF25023"/>
    </source>
</evidence>
<dbReference type="Pfam" id="PF20148">
    <property type="entry name" value="DUF6531"/>
    <property type="match status" value="1"/>
</dbReference>
<organism evidence="5 6">
    <name type="scientific">Luteolibacter algae</name>
    <dbReference type="NCBI Taxonomy" id="454151"/>
    <lineage>
        <taxon>Bacteria</taxon>
        <taxon>Pseudomonadati</taxon>
        <taxon>Verrucomicrobiota</taxon>
        <taxon>Verrucomicrobiia</taxon>
        <taxon>Verrucomicrobiales</taxon>
        <taxon>Verrucomicrobiaceae</taxon>
        <taxon>Luteolibacter</taxon>
    </lineage>
</organism>
<evidence type="ECO:0000313" key="5">
    <source>
        <dbReference type="EMBL" id="MFD2256890.1"/>
    </source>
</evidence>
<dbReference type="PANTHER" id="PTHR32305:SF15">
    <property type="entry name" value="PROTEIN RHSA-RELATED"/>
    <property type="match status" value="1"/>
</dbReference>
<feature type="signal peptide" evidence="2">
    <location>
        <begin position="1"/>
        <end position="20"/>
    </location>
</feature>
<dbReference type="NCBIfam" id="TIGR01643">
    <property type="entry name" value="YD_repeat_2x"/>
    <property type="match status" value="5"/>
</dbReference>
<dbReference type="Pfam" id="PF05593">
    <property type="entry name" value="RHS_repeat"/>
    <property type="match status" value="4"/>
</dbReference>
<keyword evidence="2" id="KW-0732">Signal</keyword>
<dbReference type="PANTHER" id="PTHR32305">
    <property type="match status" value="1"/>
</dbReference>
<protein>
    <submittedName>
        <fullName evidence="5">RHS repeat-associated core domain-containing protein</fullName>
    </submittedName>
</protein>
<sequence length="2065" mass="226538">MKYLSLTFSLLLAIASVGHAQNGDNPGWLEGSVAPEDAAAWLAQPGASRSVDSDEPEQAEPLTNLEAAESLSEAEASPPIAFAPMSITPGGNEADEVTPEIEALARGLRNDPVKIFEYVHNFIRFEAYFGSKKGAHLTLLEGSGNEHDQCALLVSLLRAAGLNPSYKYGPCIFSYGQMAKWLGISTSPFSHWTNAQLTAYYYPGGGAPSGFPTAAQKEFLTIYEFLTPRGYPYVDAFSQSSVNYFSIPHVWVELNGKKLSPSYKYQTIRSGLDLAAATGYSRSQILTDAGGTVNSGDGARWVSGLNYSALSSRLTTQTQNFIQAVKTNHDWRHSERITESTTIDMESYTNLDPWATGNTGGIKSIFPDNYAAGVWLPFETWSAIPTVHMSKLELRAGIWNGTSWTSTYLNQTLNLPGLRGRKLSLTFSGNTGRIYLDETLVGSTFSIPSAVTQFDFRLGITHNHYELTGGSYTVTKLGKSNQSETKKYLKGDDCAYAIIYSFTNPDRLSRARQEQLDAYRRAGLVDSDWRVRTESLNVMGLNWLHQCHLSEQVITGLFNTVPLHHHQFGRVGQERSFSSGDISFYIDVGLGFTARNHRTTNFAEAENASRLTITFASAMEHGVLEQMQGTGLGATSTVKMVHLANQAGQRIYRATAANWSAVNSELQNYPTTPNNVLAEISTALSANASSRALLPRSGKIVLNQYTGFGFALEEPTRVSMKIGDNYGGYNSQPGTVSTAELIAWLKTNPAYLSSTSNLAIPSIPHTTPQHTFGDPVDVATGAWVSDVTDLTMGGSDPAGITFTRSYNSNAAYNNTAGLGFGWTHSYDISATTRSSVKAGLGATTSYQAAPFFAALAAAADLSRNHTTAKEWATAALAIHWAVDQLRYKAVAVTIGNRTLEFVEMPDGSFVPPAGMNLTLSRNGSGSSAYYTLTQRHGSTMTFRTDGKIGSITDLFGKTQQFAYSSGKLSTVTDAFGRTLTFNWTGSKISSVSDSTSRSVVFGYTGDDLTSVTDVEGKATAYGYDSAHRVTWVKDPENRTVVENDYDAKGRVIVQRNKGDAARTYNLYYSGYCNMEENPLGGVISHYYDSRGRAIGSKNQLGHSDSTQYDGQDRRIVSITPKGERFDWFYDADNNLETTIDERGELTDYYYDALHRVEEMWDRRGKVTYYTHTAQHLPETVTDPEGNVTEYTYHSNGFLWTVTDGEQKTTTMLYDAWGGLQRVTAHDSTYRMFLNNARGDVLEVTDEESRKTLNTYNKRRQLLTTTLPPVPGEPAAIIVNQYDDSGNLENTTDAKGNVTSHTWNAEGKHLTTTLPALAAGNNVLTTAYDIRDWPETVSNSLGHTVTTEYDAARRTETDFDPNGQPVETRNPLNQPTQFIWSARGEKTRTTNALGHYANSTLDPNGNLTLLRNRRGKNYIFAYDDANRLETLTTPGGKTTTTTYYDNQLVESIEEPSSQKTTLFYNGKNRIETKTDPLGTVSYGYDDSSLLETVTEGADVISRDHDERGRLKSFTTADGDFIQYRYDANNNLTRITYPPDAAHPAGKQVNYTYNARNLLETVTDWNNRETIYLYDRLGRLTGITRPNGTTAVMAYNAANQLVSQREYVGGKLISYLKFDHDAAGQIARRFRAPLVQSGWQHPSFSATYDDDNRLATINGQTVTHDADGNMTYGPIRQDSGHLNLAYNSRNQLTSADGLTYTYDAEGRRRTITDTSGTIRDVIDPNGSLSRLLIRHNADNTKNYYVYGLGLLYEVDEADNTKTHHYDQVGSTIARTDDTGKVIGKAEYSAYGLCFWKHGDMDTPFLYNGQAGVQTDANGLLNMRARYYSPYLMRFLNSDPIGFSGGANWFAYADGNPISLNDPFGLDGTEYRGGNQLNMSRYGTNGGYGMGNAQTAQEAARLGVAAEVLLGFTPLGVMMDVGDLGTNVWNGNGSGAAFAAIGFIPGGDLVKGARRLDGLADVPTTTLYRAVGPDELADISQTGQLINRGSAEGKYFTTSAEHASDYAQQAVRRFRDPPYTTIMTEVPTSSLPAPTSVDGGIPAFVIPNNALPGLQPTILDWMAVPRTR</sequence>
<dbReference type="EMBL" id="JBHUIT010000017">
    <property type="protein sequence ID" value="MFD2256890.1"/>
    <property type="molecule type" value="Genomic_DNA"/>
</dbReference>
<proteinExistence type="predicted"/>
<dbReference type="Pfam" id="PF25023">
    <property type="entry name" value="TEN_YD-shell"/>
    <property type="match status" value="1"/>
</dbReference>
<feature type="chain" id="PRO_5046912647" evidence="2">
    <location>
        <begin position="21"/>
        <end position="2065"/>
    </location>
</feature>
<dbReference type="InterPro" id="IPR031325">
    <property type="entry name" value="RHS_repeat"/>
</dbReference>
<dbReference type="InterPro" id="IPR050708">
    <property type="entry name" value="T6SS_VgrG/RHS"/>
</dbReference>
<dbReference type="InterPro" id="IPR045351">
    <property type="entry name" value="DUF6531"/>
</dbReference>
<dbReference type="Proteomes" id="UP001597375">
    <property type="component" value="Unassembled WGS sequence"/>
</dbReference>
<dbReference type="Gene3D" id="2.180.10.10">
    <property type="entry name" value="RHS repeat-associated core"/>
    <property type="match status" value="3"/>
</dbReference>
<keyword evidence="6" id="KW-1185">Reference proteome</keyword>
<dbReference type="InterPro" id="IPR056823">
    <property type="entry name" value="TEN-like_YD-shell"/>
</dbReference>
<feature type="domain" description="Teneurin-like YD-shell" evidence="4">
    <location>
        <begin position="1643"/>
        <end position="1836"/>
    </location>
</feature>
<dbReference type="RefSeq" id="WP_386820178.1">
    <property type="nucleotide sequence ID" value="NZ_JBHUIT010000017.1"/>
</dbReference>
<evidence type="ECO:0000256" key="1">
    <source>
        <dbReference type="ARBA" id="ARBA00022737"/>
    </source>
</evidence>